<protein>
    <submittedName>
        <fullName evidence="5">Ribosomal protection-like ABC-F family protein</fullName>
    </submittedName>
</protein>
<dbReference type="InterPro" id="IPR017871">
    <property type="entry name" value="ABC_transporter-like_CS"/>
</dbReference>
<dbReference type="PROSITE" id="PS00211">
    <property type="entry name" value="ABC_TRANSPORTER_1"/>
    <property type="match status" value="1"/>
</dbReference>
<dbReference type="SMART" id="SM00382">
    <property type="entry name" value="AAA"/>
    <property type="match status" value="2"/>
</dbReference>
<keyword evidence="1" id="KW-0547">Nucleotide-binding</keyword>
<dbReference type="Proteomes" id="UP001597079">
    <property type="component" value="Unassembled WGS sequence"/>
</dbReference>
<proteinExistence type="predicted"/>
<accession>A0ABW4JET8</accession>
<evidence type="ECO:0000256" key="2">
    <source>
        <dbReference type="ARBA" id="ARBA00022840"/>
    </source>
</evidence>
<feature type="domain" description="ABC transporter" evidence="4">
    <location>
        <begin position="351"/>
        <end position="563"/>
    </location>
</feature>
<name>A0ABW4JET8_9BACL</name>
<evidence type="ECO:0000313" key="5">
    <source>
        <dbReference type="EMBL" id="MFD1673537.1"/>
    </source>
</evidence>
<evidence type="ECO:0000313" key="6">
    <source>
        <dbReference type="Proteomes" id="UP001597079"/>
    </source>
</evidence>
<gene>
    <name evidence="5" type="primary">abc-f</name>
    <name evidence="5" type="ORF">ACFSB2_02265</name>
</gene>
<dbReference type="InterPro" id="IPR003439">
    <property type="entry name" value="ABC_transporter-like_ATP-bd"/>
</dbReference>
<reference evidence="6" key="1">
    <citation type="journal article" date="2019" name="Int. J. Syst. Evol. Microbiol.">
        <title>The Global Catalogue of Microorganisms (GCM) 10K type strain sequencing project: providing services to taxonomists for standard genome sequencing and annotation.</title>
        <authorList>
            <consortium name="The Broad Institute Genomics Platform"/>
            <consortium name="The Broad Institute Genome Sequencing Center for Infectious Disease"/>
            <person name="Wu L."/>
            <person name="Ma J."/>
        </authorList>
    </citation>
    <scope>NUCLEOTIDE SEQUENCE [LARGE SCALE GENOMIC DNA]</scope>
    <source>
        <strain evidence="6">CGMCC 1.12286</strain>
    </source>
</reference>
<dbReference type="RefSeq" id="WP_377940970.1">
    <property type="nucleotide sequence ID" value="NZ_JBHUCX010000008.1"/>
</dbReference>
<evidence type="ECO:0000256" key="3">
    <source>
        <dbReference type="SAM" id="Coils"/>
    </source>
</evidence>
<dbReference type="SUPFAM" id="SSF52540">
    <property type="entry name" value="P-loop containing nucleoside triphosphate hydrolases"/>
    <property type="match status" value="2"/>
</dbReference>
<dbReference type="InterPro" id="IPR003593">
    <property type="entry name" value="AAA+_ATPase"/>
</dbReference>
<dbReference type="InterPro" id="IPR051309">
    <property type="entry name" value="ABCF_ATPase"/>
</dbReference>
<feature type="coiled-coil region" evidence="3">
    <location>
        <begin position="88"/>
        <end position="115"/>
    </location>
</feature>
<dbReference type="NCBIfam" id="NF000355">
    <property type="entry name" value="ribo_prot_ABC_F"/>
    <property type="match status" value="1"/>
</dbReference>
<dbReference type="PANTHER" id="PTHR42855:SF2">
    <property type="entry name" value="DRUG RESISTANCE ABC TRANSPORTER,ATP-BINDING PROTEIN"/>
    <property type="match status" value="1"/>
</dbReference>
<organism evidence="5 6">
    <name type="scientific">Alicyclobacillus fodiniaquatilis</name>
    <dbReference type="NCBI Taxonomy" id="1661150"/>
    <lineage>
        <taxon>Bacteria</taxon>
        <taxon>Bacillati</taxon>
        <taxon>Bacillota</taxon>
        <taxon>Bacilli</taxon>
        <taxon>Bacillales</taxon>
        <taxon>Alicyclobacillaceae</taxon>
        <taxon>Alicyclobacillus</taxon>
    </lineage>
</organism>
<comment type="caution">
    <text evidence="5">The sequence shown here is derived from an EMBL/GenBank/DDBJ whole genome shotgun (WGS) entry which is preliminary data.</text>
</comment>
<feature type="domain" description="ABC transporter" evidence="4">
    <location>
        <begin position="4"/>
        <end position="263"/>
    </location>
</feature>
<keyword evidence="3" id="KW-0175">Coiled coil</keyword>
<keyword evidence="6" id="KW-1185">Reference proteome</keyword>
<dbReference type="Gene3D" id="3.40.50.300">
    <property type="entry name" value="P-loop containing nucleotide triphosphate hydrolases"/>
    <property type="match status" value="2"/>
</dbReference>
<dbReference type="PANTHER" id="PTHR42855">
    <property type="entry name" value="ABC TRANSPORTER ATP-BINDING SUBUNIT"/>
    <property type="match status" value="1"/>
</dbReference>
<evidence type="ECO:0000256" key="1">
    <source>
        <dbReference type="ARBA" id="ARBA00022741"/>
    </source>
</evidence>
<dbReference type="Pfam" id="PF00005">
    <property type="entry name" value="ABC_tran"/>
    <property type="match status" value="2"/>
</dbReference>
<keyword evidence="2" id="KW-0067">ATP-binding</keyword>
<evidence type="ECO:0000259" key="4">
    <source>
        <dbReference type="PROSITE" id="PS50893"/>
    </source>
</evidence>
<dbReference type="PROSITE" id="PS50893">
    <property type="entry name" value="ABC_TRANSPORTER_2"/>
    <property type="match status" value="2"/>
</dbReference>
<sequence length="612" mass="69082">MYVIRVENAAKSWGAETLFENVNFELGQGEKLVLYGRNGVGKSTLLAALAGHVSLDAGKIHRAIPVDAWGLLAQHAVVESTVTTRAFVQSGDVERDGLQRELAQMEQRMQRAADETDADMTALANRYGVLLDNYMAVDGYAWEAELEATLRRFGLPETIWEAPYDCLSGGQKTRAQLARLMLQKPSVLLLDEPTNHLDTVTLIWLERWIRETPHSVLMVTHDRYFIDHVADATLELTQAGTRRYVGGYSAMQATRAVERRTQQALFDKQVKAREALMEAIARYRQWYERAHQAAGERNPFMKKRAAKNATRFKAKERALERLEQAQTSKPQDAAQAQVVFSPGQFEASTLLQIENATLGYQEQPVLTGVNLTLKRGDRLAVVGENGAGKSTLLKGITKQLEAMEGKVRRHPQLDIGYFDQELARLDPTQTVLDAILQLPGMTQAYARTILAGFLFAREEVYKQIGQLSMGERCRVAFVRLYVSNCNLLVLDEPTNYLDVDTREHVEDALLDYPGTLVIVSHDRYLLSKLANCVLEVADGRTKVFRRTYDEYVAAKADPLAQEPDRKQQIQRLEYELAGWIQADADVDEREQEDRVARMRALRKEIARLKGEP</sequence>
<dbReference type="EMBL" id="JBHUCX010000008">
    <property type="protein sequence ID" value="MFD1673537.1"/>
    <property type="molecule type" value="Genomic_DNA"/>
</dbReference>
<dbReference type="InterPro" id="IPR027417">
    <property type="entry name" value="P-loop_NTPase"/>
</dbReference>
<dbReference type="CDD" id="cd03221">
    <property type="entry name" value="ABCF_EF-3"/>
    <property type="match status" value="2"/>
</dbReference>